<evidence type="ECO:0000259" key="2">
    <source>
        <dbReference type="Pfam" id="PF05267"/>
    </source>
</evidence>
<feature type="signal peptide" evidence="1">
    <location>
        <begin position="1"/>
        <end position="19"/>
    </location>
</feature>
<dbReference type="InParanoid" id="B4MJ39"/>
<gene>
    <name evidence="3" type="primary">Dwil\GK10308</name>
    <name evidence="3" type="ORF">Dwil_GK10308</name>
</gene>
<keyword evidence="4" id="KW-1185">Reference proteome</keyword>
<evidence type="ECO:0000313" key="4">
    <source>
        <dbReference type="Proteomes" id="UP000007798"/>
    </source>
</evidence>
<dbReference type="PhylomeDB" id="B4MJ39"/>
<dbReference type="InterPro" id="IPR007931">
    <property type="entry name" value="TsetseEP"/>
</dbReference>
<dbReference type="EMBL" id="CH963738">
    <property type="protein sequence ID" value="EDW72128.1"/>
    <property type="molecule type" value="Genomic_DNA"/>
</dbReference>
<reference evidence="3 4" key="1">
    <citation type="journal article" date="2007" name="Nature">
        <title>Evolution of genes and genomes on the Drosophila phylogeny.</title>
        <authorList>
            <consortium name="Drosophila 12 Genomes Consortium"/>
            <person name="Clark A.G."/>
            <person name="Eisen M.B."/>
            <person name="Smith D.R."/>
            <person name="Bergman C.M."/>
            <person name="Oliver B."/>
            <person name="Markow T.A."/>
            <person name="Kaufman T.C."/>
            <person name="Kellis M."/>
            <person name="Gelbart W."/>
            <person name="Iyer V.N."/>
            <person name="Pollard D.A."/>
            <person name="Sackton T.B."/>
            <person name="Larracuente A.M."/>
            <person name="Singh N.D."/>
            <person name="Abad J.P."/>
            <person name="Abt D.N."/>
            <person name="Adryan B."/>
            <person name="Aguade M."/>
            <person name="Akashi H."/>
            <person name="Anderson W.W."/>
            <person name="Aquadro C.F."/>
            <person name="Ardell D.H."/>
            <person name="Arguello R."/>
            <person name="Artieri C.G."/>
            <person name="Barbash D.A."/>
            <person name="Barker D."/>
            <person name="Barsanti P."/>
            <person name="Batterham P."/>
            <person name="Batzoglou S."/>
            <person name="Begun D."/>
            <person name="Bhutkar A."/>
            <person name="Blanco E."/>
            <person name="Bosak S.A."/>
            <person name="Bradley R.K."/>
            <person name="Brand A.D."/>
            <person name="Brent M.R."/>
            <person name="Brooks A.N."/>
            <person name="Brown R.H."/>
            <person name="Butlin R.K."/>
            <person name="Caggese C."/>
            <person name="Calvi B.R."/>
            <person name="Bernardo de Carvalho A."/>
            <person name="Caspi A."/>
            <person name="Castrezana S."/>
            <person name="Celniker S.E."/>
            <person name="Chang J.L."/>
            <person name="Chapple C."/>
            <person name="Chatterji S."/>
            <person name="Chinwalla A."/>
            <person name="Civetta A."/>
            <person name="Clifton S.W."/>
            <person name="Comeron J.M."/>
            <person name="Costello J.C."/>
            <person name="Coyne J.A."/>
            <person name="Daub J."/>
            <person name="David R.G."/>
            <person name="Delcher A.L."/>
            <person name="Delehaunty K."/>
            <person name="Do C.B."/>
            <person name="Ebling H."/>
            <person name="Edwards K."/>
            <person name="Eickbush T."/>
            <person name="Evans J.D."/>
            <person name="Filipski A."/>
            <person name="Findeiss S."/>
            <person name="Freyhult E."/>
            <person name="Fulton L."/>
            <person name="Fulton R."/>
            <person name="Garcia A.C."/>
            <person name="Gardiner A."/>
            <person name="Garfield D.A."/>
            <person name="Garvin B.E."/>
            <person name="Gibson G."/>
            <person name="Gilbert D."/>
            <person name="Gnerre S."/>
            <person name="Godfrey J."/>
            <person name="Good R."/>
            <person name="Gotea V."/>
            <person name="Gravely B."/>
            <person name="Greenberg A.J."/>
            <person name="Griffiths-Jones S."/>
            <person name="Gross S."/>
            <person name="Guigo R."/>
            <person name="Gustafson E.A."/>
            <person name="Haerty W."/>
            <person name="Hahn M.W."/>
            <person name="Halligan D.L."/>
            <person name="Halpern A.L."/>
            <person name="Halter G.M."/>
            <person name="Han M.V."/>
            <person name="Heger A."/>
            <person name="Hillier L."/>
            <person name="Hinrichs A.S."/>
            <person name="Holmes I."/>
            <person name="Hoskins R.A."/>
            <person name="Hubisz M.J."/>
            <person name="Hultmark D."/>
            <person name="Huntley M.A."/>
            <person name="Jaffe D.B."/>
            <person name="Jagadeeshan S."/>
            <person name="Jeck W.R."/>
            <person name="Johnson J."/>
            <person name="Jones C.D."/>
            <person name="Jordan W.C."/>
            <person name="Karpen G.H."/>
            <person name="Kataoka E."/>
            <person name="Keightley P.D."/>
            <person name="Kheradpour P."/>
            <person name="Kirkness E.F."/>
            <person name="Koerich L.B."/>
            <person name="Kristiansen K."/>
            <person name="Kudrna D."/>
            <person name="Kulathinal R.J."/>
            <person name="Kumar S."/>
            <person name="Kwok R."/>
            <person name="Lander E."/>
            <person name="Langley C.H."/>
            <person name="Lapoint R."/>
            <person name="Lazzaro B.P."/>
            <person name="Lee S.J."/>
            <person name="Levesque L."/>
            <person name="Li R."/>
            <person name="Lin C.F."/>
            <person name="Lin M.F."/>
            <person name="Lindblad-Toh K."/>
            <person name="Llopart A."/>
            <person name="Long M."/>
            <person name="Low L."/>
            <person name="Lozovsky E."/>
            <person name="Lu J."/>
            <person name="Luo M."/>
            <person name="Machado C.A."/>
            <person name="Makalowski W."/>
            <person name="Marzo M."/>
            <person name="Matsuda M."/>
            <person name="Matzkin L."/>
            <person name="McAllister B."/>
            <person name="McBride C.S."/>
            <person name="McKernan B."/>
            <person name="McKernan K."/>
            <person name="Mendez-Lago M."/>
            <person name="Minx P."/>
            <person name="Mollenhauer M.U."/>
            <person name="Montooth K."/>
            <person name="Mount S.M."/>
            <person name="Mu X."/>
            <person name="Myers E."/>
            <person name="Negre B."/>
            <person name="Newfeld S."/>
            <person name="Nielsen R."/>
            <person name="Noor M.A."/>
            <person name="O'Grady P."/>
            <person name="Pachter L."/>
            <person name="Papaceit M."/>
            <person name="Parisi M.J."/>
            <person name="Parisi M."/>
            <person name="Parts L."/>
            <person name="Pedersen J.S."/>
            <person name="Pesole G."/>
            <person name="Phillippy A.M."/>
            <person name="Ponting C.P."/>
            <person name="Pop M."/>
            <person name="Porcelli D."/>
            <person name="Powell J.R."/>
            <person name="Prohaska S."/>
            <person name="Pruitt K."/>
            <person name="Puig M."/>
            <person name="Quesneville H."/>
            <person name="Ram K.R."/>
            <person name="Rand D."/>
            <person name="Rasmussen M.D."/>
            <person name="Reed L.K."/>
            <person name="Reenan R."/>
            <person name="Reily A."/>
            <person name="Remington K.A."/>
            <person name="Rieger T.T."/>
            <person name="Ritchie M.G."/>
            <person name="Robin C."/>
            <person name="Rogers Y.H."/>
            <person name="Rohde C."/>
            <person name="Rozas J."/>
            <person name="Rubenfield M.J."/>
            <person name="Ruiz A."/>
            <person name="Russo S."/>
            <person name="Salzberg S.L."/>
            <person name="Sanchez-Gracia A."/>
            <person name="Saranga D.J."/>
            <person name="Sato H."/>
            <person name="Schaeffer S.W."/>
            <person name="Schatz M.C."/>
            <person name="Schlenke T."/>
            <person name="Schwartz R."/>
            <person name="Segarra C."/>
            <person name="Singh R.S."/>
            <person name="Sirot L."/>
            <person name="Sirota M."/>
            <person name="Sisneros N.B."/>
            <person name="Smith C.D."/>
            <person name="Smith T.F."/>
            <person name="Spieth J."/>
            <person name="Stage D.E."/>
            <person name="Stark A."/>
            <person name="Stephan W."/>
            <person name="Strausberg R.L."/>
            <person name="Strempel S."/>
            <person name="Sturgill D."/>
            <person name="Sutton G."/>
            <person name="Sutton G.G."/>
            <person name="Tao W."/>
            <person name="Teichmann S."/>
            <person name="Tobari Y.N."/>
            <person name="Tomimura Y."/>
            <person name="Tsolas J.M."/>
            <person name="Valente V.L."/>
            <person name="Venter E."/>
            <person name="Venter J.C."/>
            <person name="Vicario S."/>
            <person name="Vieira F.G."/>
            <person name="Vilella A.J."/>
            <person name="Villasante A."/>
            <person name="Walenz B."/>
            <person name="Wang J."/>
            <person name="Wasserman M."/>
            <person name="Watts T."/>
            <person name="Wilson D."/>
            <person name="Wilson R.K."/>
            <person name="Wing R.A."/>
            <person name="Wolfner M.F."/>
            <person name="Wong A."/>
            <person name="Wong G.K."/>
            <person name="Wu C.I."/>
            <person name="Wu G."/>
            <person name="Yamamoto D."/>
            <person name="Yang H.P."/>
            <person name="Yang S.P."/>
            <person name="Yorke J.A."/>
            <person name="Yoshida K."/>
            <person name="Zdobnov E."/>
            <person name="Zhang P."/>
            <person name="Zhang Y."/>
            <person name="Zimin A.V."/>
            <person name="Baldwin J."/>
            <person name="Abdouelleil A."/>
            <person name="Abdulkadir J."/>
            <person name="Abebe A."/>
            <person name="Abera B."/>
            <person name="Abreu J."/>
            <person name="Acer S.C."/>
            <person name="Aftuck L."/>
            <person name="Alexander A."/>
            <person name="An P."/>
            <person name="Anderson E."/>
            <person name="Anderson S."/>
            <person name="Arachi H."/>
            <person name="Azer M."/>
            <person name="Bachantsang P."/>
            <person name="Barry A."/>
            <person name="Bayul T."/>
            <person name="Berlin A."/>
            <person name="Bessette D."/>
            <person name="Bloom T."/>
            <person name="Blye J."/>
            <person name="Boguslavskiy L."/>
            <person name="Bonnet C."/>
            <person name="Boukhgalter B."/>
            <person name="Bourzgui I."/>
            <person name="Brown A."/>
            <person name="Cahill P."/>
            <person name="Channer S."/>
            <person name="Cheshatsang Y."/>
            <person name="Chuda L."/>
            <person name="Citroen M."/>
            <person name="Collymore A."/>
            <person name="Cooke P."/>
            <person name="Costello M."/>
            <person name="D'Aco K."/>
            <person name="Daza R."/>
            <person name="De Haan G."/>
            <person name="DeGray S."/>
            <person name="DeMaso C."/>
            <person name="Dhargay N."/>
            <person name="Dooley K."/>
            <person name="Dooley E."/>
            <person name="Doricent M."/>
            <person name="Dorje P."/>
            <person name="Dorjee K."/>
            <person name="Dupes A."/>
            <person name="Elong R."/>
            <person name="Falk J."/>
            <person name="Farina A."/>
            <person name="Faro S."/>
            <person name="Ferguson D."/>
            <person name="Fisher S."/>
            <person name="Foley C.D."/>
            <person name="Franke A."/>
            <person name="Friedrich D."/>
            <person name="Gadbois L."/>
            <person name="Gearin G."/>
            <person name="Gearin C.R."/>
            <person name="Giannoukos G."/>
            <person name="Goode T."/>
            <person name="Graham J."/>
            <person name="Grandbois E."/>
            <person name="Grewal S."/>
            <person name="Gyaltsen K."/>
            <person name="Hafez N."/>
            <person name="Hagos B."/>
            <person name="Hall J."/>
            <person name="Henson C."/>
            <person name="Hollinger A."/>
            <person name="Honan T."/>
            <person name="Huard M.D."/>
            <person name="Hughes L."/>
            <person name="Hurhula B."/>
            <person name="Husby M.E."/>
            <person name="Kamat A."/>
            <person name="Kanga B."/>
            <person name="Kashin S."/>
            <person name="Khazanovich D."/>
            <person name="Kisner P."/>
            <person name="Lance K."/>
            <person name="Lara M."/>
            <person name="Lee W."/>
            <person name="Lennon N."/>
            <person name="Letendre F."/>
            <person name="LeVine R."/>
            <person name="Lipovsky A."/>
            <person name="Liu X."/>
            <person name="Liu J."/>
            <person name="Liu S."/>
            <person name="Lokyitsang T."/>
            <person name="Lokyitsang Y."/>
            <person name="Lubonja R."/>
            <person name="Lui A."/>
            <person name="MacDonald P."/>
            <person name="Magnisalis V."/>
            <person name="Maru K."/>
            <person name="Matthews C."/>
            <person name="McCusker W."/>
            <person name="McDonough S."/>
            <person name="Mehta T."/>
            <person name="Meldrim J."/>
            <person name="Meneus L."/>
            <person name="Mihai O."/>
            <person name="Mihalev A."/>
            <person name="Mihova T."/>
            <person name="Mittelman R."/>
            <person name="Mlenga V."/>
            <person name="Montmayeur A."/>
            <person name="Mulrain L."/>
            <person name="Navidi A."/>
            <person name="Naylor J."/>
            <person name="Negash T."/>
            <person name="Nguyen T."/>
            <person name="Nguyen N."/>
            <person name="Nicol R."/>
            <person name="Norbu C."/>
            <person name="Norbu N."/>
            <person name="Novod N."/>
            <person name="O'Neill B."/>
            <person name="Osman S."/>
            <person name="Markiewicz E."/>
            <person name="Oyono O.L."/>
            <person name="Patti C."/>
            <person name="Phunkhang P."/>
            <person name="Pierre F."/>
            <person name="Priest M."/>
            <person name="Raghuraman S."/>
            <person name="Rege F."/>
            <person name="Reyes R."/>
            <person name="Rise C."/>
            <person name="Rogov P."/>
            <person name="Ross K."/>
            <person name="Ryan E."/>
            <person name="Settipalli S."/>
            <person name="Shea T."/>
            <person name="Sherpa N."/>
            <person name="Shi L."/>
            <person name="Shih D."/>
            <person name="Sparrow T."/>
            <person name="Spaulding J."/>
            <person name="Stalker J."/>
            <person name="Stange-Thomann N."/>
            <person name="Stavropoulos S."/>
            <person name="Stone C."/>
            <person name="Strader C."/>
            <person name="Tesfaye S."/>
            <person name="Thomson T."/>
            <person name="Thoulutsang Y."/>
            <person name="Thoulutsang D."/>
            <person name="Topham K."/>
            <person name="Topping I."/>
            <person name="Tsamla T."/>
            <person name="Vassiliev H."/>
            <person name="Vo A."/>
            <person name="Wangchuk T."/>
            <person name="Wangdi T."/>
            <person name="Weiand M."/>
            <person name="Wilkinson J."/>
            <person name="Wilson A."/>
            <person name="Yadav S."/>
            <person name="Young G."/>
            <person name="Yu Q."/>
            <person name="Zembek L."/>
            <person name="Zhong D."/>
            <person name="Zimmer A."/>
            <person name="Zwirko Z."/>
            <person name="Jaffe D.B."/>
            <person name="Alvarez P."/>
            <person name="Brockman W."/>
            <person name="Butler J."/>
            <person name="Chin C."/>
            <person name="Gnerre S."/>
            <person name="Grabherr M."/>
            <person name="Kleber M."/>
            <person name="Mauceli E."/>
            <person name="MacCallum I."/>
        </authorList>
    </citation>
    <scope>NUCLEOTIDE SEQUENCE [LARGE SCALE GENOMIC DNA]</scope>
    <source>
        <strain evidence="4">Tucson 14030-0811.24</strain>
    </source>
</reference>
<protein>
    <recommendedName>
        <fullName evidence="2">Protein TsetseEP domain-containing protein</fullName>
    </recommendedName>
</protein>
<dbReference type="HOGENOM" id="CLU_107310_0_1_1"/>
<sequence length="199" mass="22504">MFSKVFTFLLVAFIGQILADPSIDSKPTGMSEDLKLMELMMYQSKSGENMECFSVYLPILQEVDTQYKIDYTKCWTDRQSGASAIEERYSEPRSNLSSTAYDICGPLLECEQKDSETQSVFECYEKVGTEKSTPLNNLTLDGAQLAREIAEDFRRIDIIADACYAESYRTYSNDRNDAQARLEDCLANGLSETVTTIMN</sequence>
<organism evidence="3 4">
    <name type="scientific">Drosophila willistoni</name>
    <name type="common">Fruit fly</name>
    <dbReference type="NCBI Taxonomy" id="7260"/>
    <lineage>
        <taxon>Eukaryota</taxon>
        <taxon>Metazoa</taxon>
        <taxon>Ecdysozoa</taxon>
        <taxon>Arthropoda</taxon>
        <taxon>Hexapoda</taxon>
        <taxon>Insecta</taxon>
        <taxon>Pterygota</taxon>
        <taxon>Neoptera</taxon>
        <taxon>Endopterygota</taxon>
        <taxon>Diptera</taxon>
        <taxon>Brachycera</taxon>
        <taxon>Muscomorpha</taxon>
        <taxon>Ephydroidea</taxon>
        <taxon>Drosophilidae</taxon>
        <taxon>Drosophila</taxon>
        <taxon>Sophophora</taxon>
    </lineage>
</organism>
<dbReference type="KEGG" id="dwi:6638052"/>
<dbReference type="Pfam" id="PF05267">
    <property type="entry name" value="DUF725"/>
    <property type="match status" value="1"/>
</dbReference>
<feature type="domain" description="Protein TsetseEP" evidence="2">
    <location>
        <begin position="49"/>
        <end position="167"/>
    </location>
</feature>
<evidence type="ECO:0000313" key="3">
    <source>
        <dbReference type="EMBL" id="EDW72128.1"/>
    </source>
</evidence>
<dbReference type="AlphaFoldDB" id="B4MJ39"/>
<dbReference type="OrthoDB" id="7859325at2759"/>
<feature type="chain" id="PRO_5002817922" description="Protein TsetseEP domain-containing protein" evidence="1">
    <location>
        <begin position="20"/>
        <end position="199"/>
    </location>
</feature>
<name>B4MJ39_DROWI</name>
<accession>B4MJ39</accession>
<keyword evidence="1" id="KW-0732">Signal</keyword>
<dbReference type="OMA" id="SATCYEN"/>
<evidence type="ECO:0000256" key="1">
    <source>
        <dbReference type="SAM" id="SignalP"/>
    </source>
</evidence>
<proteinExistence type="predicted"/>
<dbReference type="Proteomes" id="UP000007798">
    <property type="component" value="Unassembled WGS sequence"/>
</dbReference>